<dbReference type="SUPFAM" id="SSF52266">
    <property type="entry name" value="SGNH hydrolase"/>
    <property type="match status" value="1"/>
</dbReference>
<dbReference type="InterPro" id="IPR005181">
    <property type="entry name" value="SASA"/>
</dbReference>
<evidence type="ECO:0000256" key="2">
    <source>
        <dbReference type="SAM" id="SignalP"/>
    </source>
</evidence>
<organism evidence="4 5">
    <name type="scientific">Biomphalaria glabrata</name>
    <name type="common">Bloodfluke planorb</name>
    <name type="synonym">Freshwater snail</name>
    <dbReference type="NCBI Taxonomy" id="6526"/>
    <lineage>
        <taxon>Eukaryota</taxon>
        <taxon>Metazoa</taxon>
        <taxon>Spiralia</taxon>
        <taxon>Lophotrochozoa</taxon>
        <taxon>Mollusca</taxon>
        <taxon>Gastropoda</taxon>
        <taxon>Heterobranchia</taxon>
        <taxon>Euthyneura</taxon>
        <taxon>Panpulmonata</taxon>
        <taxon>Hygrophila</taxon>
        <taxon>Lymnaeoidea</taxon>
        <taxon>Planorbidae</taxon>
        <taxon>Biomphalaria</taxon>
    </lineage>
</organism>
<dbReference type="Gene3D" id="3.40.50.1110">
    <property type="entry name" value="SGNH hydrolase"/>
    <property type="match status" value="1"/>
</dbReference>
<feature type="domain" description="Sialate O-acetylesterase" evidence="3">
    <location>
        <begin position="141"/>
        <end position="400"/>
    </location>
</feature>
<dbReference type="RefSeq" id="XP_055889539.1">
    <property type="nucleotide sequence ID" value="XM_056033564.1"/>
</dbReference>
<dbReference type="AlphaFoldDB" id="A0A9W3AQS1"/>
<accession>A0A9W3AQS1</accession>
<proteinExistence type="predicted"/>
<evidence type="ECO:0000259" key="3">
    <source>
        <dbReference type="Pfam" id="PF03629"/>
    </source>
</evidence>
<keyword evidence="2" id="KW-0732">Signal</keyword>
<dbReference type="PANTHER" id="PTHR22901:SF0">
    <property type="entry name" value="SIALATE O-ACETYLESTERASE"/>
    <property type="match status" value="1"/>
</dbReference>
<dbReference type="InterPro" id="IPR036514">
    <property type="entry name" value="SGNH_hydro_sf"/>
</dbReference>
<name>A0A9W3AQS1_BIOGL</name>
<evidence type="ECO:0000256" key="1">
    <source>
        <dbReference type="ARBA" id="ARBA00022801"/>
    </source>
</evidence>
<keyword evidence="4" id="KW-1185">Reference proteome</keyword>
<dbReference type="OMA" id="RESPCIF"/>
<gene>
    <name evidence="5" type="primary">LOC106079151</name>
</gene>
<reference evidence="5" key="1">
    <citation type="submission" date="2025-08" db="UniProtKB">
        <authorList>
            <consortium name="RefSeq"/>
        </authorList>
    </citation>
    <scope>IDENTIFICATION</scope>
</reference>
<keyword evidence="1" id="KW-0378">Hydrolase</keyword>
<dbReference type="GeneID" id="106079151"/>
<evidence type="ECO:0000313" key="5">
    <source>
        <dbReference type="RefSeq" id="XP_055889539.1"/>
    </source>
</evidence>
<protein>
    <submittedName>
        <fullName evidence="5">Sialate O-acetylesterase-like</fullName>
    </submittedName>
</protein>
<feature type="chain" id="PRO_5040874681" evidence="2">
    <location>
        <begin position="18"/>
        <end position="559"/>
    </location>
</feature>
<sequence>MGLSKFLLVLCFSLAGALNVHRMSADDQREMFNRDVKDAKVAAVTFAFAKQFQNHMVLQRAPQRANIYGFSPTIGQKVTLELVTVPATKTYSYETVVHQGQGVGVGAWNFVLDPFAAGVVVNIKVVSAGVSHNISDVIFGDVWVCSGQSNMQFILLQVDGAAQEIADAHNYNIRVMTVGLTESSTPLYDLAKISEPWSRASNSTVGHFSAVCWLFGKNIYRSRHIPIGLVATSWGGTPIKAWSSPLALVHCGLHHEEETEQPQSYTEYVNKVGPEDRHRLQGPGNSSVLWNSMIHPLLGMTIYGAIWYQGESDSSGVARDKYNCTFPTMIKDWRSNWNRASNGQTSNTFPFGFVQLAPNHPSPGPTAGFADIRWHQTVDRGDVPNPDMTNVFMAVAMDLPDFNSPYGSIHPRYKRDIGARLALSGLAVAYHQSGIFQGPLPTGSHASAGGLIVDYGNTWRLHVVINDGFEVQCAHLRWVADPIVAHTNTTVTLKPNVCHAGEKITGLRYAWSESPCALHSCAIYETSHNLPGPPFISYADFDPKGEPYFTFDRQTHIRN</sequence>
<dbReference type="GO" id="GO:0005975">
    <property type="term" value="P:carbohydrate metabolic process"/>
    <property type="evidence" value="ECO:0007669"/>
    <property type="project" value="TreeGrafter"/>
</dbReference>
<feature type="signal peptide" evidence="2">
    <location>
        <begin position="1"/>
        <end position="17"/>
    </location>
</feature>
<dbReference type="Pfam" id="PF03629">
    <property type="entry name" value="SASA"/>
    <property type="match status" value="1"/>
</dbReference>
<dbReference type="PANTHER" id="PTHR22901">
    <property type="entry name" value="SIALATE O-ACETYLESTERASE"/>
    <property type="match status" value="1"/>
</dbReference>
<evidence type="ECO:0000313" key="4">
    <source>
        <dbReference type="Proteomes" id="UP001165740"/>
    </source>
</evidence>
<dbReference type="InterPro" id="IPR039329">
    <property type="entry name" value="SIAE"/>
</dbReference>
<dbReference type="OrthoDB" id="42638at2759"/>
<dbReference type="GO" id="GO:0001681">
    <property type="term" value="F:sialate O-acetylesterase activity"/>
    <property type="evidence" value="ECO:0007669"/>
    <property type="project" value="InterPro"/>
</dbReference>
<dbReference type="Proteomes" id="UP001165740">
    <property type="component" value="Chromosome 6"/>
</dbReference>